<protein>
    <submittedName>
        <fullName evidence="2">Uncharacterized protein</fullName>
    </submittedName>
</protein>
<dbReference type="EMBL" id="DF238840">
    <property type="protein sequence ID" value="GAF25243.1"/>
    <property type="molecule type" value="Genomic_DNA"/>
</dbReference>
<gene>
    <name evidence="2" type="ORF">MTY_0573</name>
</gene>
<name>A0A0S6UE25_NEOTH</name>
<organism evidence="2">
    <name type="scientific">Moorella thermoacetica Y72</name>
    <dbReference type="NCBI Taxonomy" id="1325331"/>
    <lineage>
        <taxon>Bacteria</taxon>
        <taxon>Bacillati</taxon>
        <taxon>Bacillota</taxon>
        <taxon>Clostridia</taxon>
        <taxon>Neomoorellales</taxon>
        <taxon>Neomoorellaceae</taxon>
        <taxon>Neomoorella</taxon>
    </lineage>
</organism>
<feature type="region of interest" description="Disordered" evidence="1">
    <location>
        <begin position="114"/>
        <end position="150"/>
    </location>
</feature>
<evidence type="ECO:0000256" key="1">
    <source>
        <dbReference type="SAM" id="MobiDB-lite"/>
    </source>
</evidence>
<reference evidence="2" key="1">
    <citation type="journal article" date="2014" name="Gene">
        <title>Genome-guided analysis of transformation efficiency and carbon dioxide assimilation by Moorella thermoacetica Y72.</title>
        <authorList>
            <person name="Tsukahara K."/>
            <person name="Kita A."/>
            <person name="Nakashimada Y."/>
            <person name="Hoshino T."/>
            <person name="Murakami K."/>
        </authorList>
    </citation>
    <scope>NUCLEOTIDE SEQUENCE [LARGE SCALE GENOMIC DNA]</scope>
    <source>
        <strain evidence="2">Y72</strain>
    </source>
</reference>
<feature type="compositionally biased region" description="Low complexity" evidence="1">
    <location>
        <begin position="201"/>
        <end position="219"/>
    </location>
</feature>
<proteinExistence type="predicted"/>
<feature type="region of interest" description="Disordered" evidence="1">
    <location>
        <begin position="199"/>
        <end position="229"/>
    </location>
</feature>
<feature type="compositionally biased region" description="Polar residues" evidence="1">
    <location>
        <begin position="138"/>
        <end position="148"/>
    </location>
</feature>
<evidence type="ECO:0000313" key="2">
    <source>
        <dbReference type="EMBL" id="GAF25243.1"/>
    </source>
</evidence>
<dbReference type="AlphaFoldDB" id="A0A0S6UE25"/>
<dbReference type="Proteomes" id="UP000063718">
    <property type="component" value="Unassembled WGS sequence"/>
</dbReference>
<sequence length="361" mass="38612">MIIHNGVWYFSFLKPLCDPHPVHRRLASASRKYLTPRTKSPSACTLQPSASAYILWFAGGDVSHHEGLLQKYLLPDPFQVQAAGGGPGCRLLAAPALAVENYRRSFAAQFPRPFQEGSQVPPGHQVASRRGRCRLSPGQEQPLQAQGKTRSRAGITELGQQAVVTAAAANRRSQARHITFKDNARIIIKIPQDTKVDKKPLLQAGGPQGLPDPGQLCQGSGRSRPAETSPGFLQGFPATVDGGQQLQAPPAFTFQMVLIIDPFQGYQVLAGQGGFDTGHRFGRQSQVLENAFGHGHLAQAQPEILQTGLRQALHRQGDNLDISGHSPGANEFDAGLVKLPPAAGLGLLIAEDPGAIPQAQG</sequence>
<accession>A0A0S6UE25</accession>